<gene>
    <name evidence="2" type="ORF">C0Q70_05989</name>
</gene>
<evidence type="ECO:0000256" key="1">
    <source>
        <dbReference type="SAM" id="MobiDB-lite"/>
    </source>
</evidence>
<protein>
    <submittedName>
        <fullName evidence="2">Uncharacterized protein</fullName>
    </submittedName>
</protein>
<keyword evidence="3" id="KW-1185">Reference proteome</keyword>
<name>A0A2T7PMT4_POMCA</name>
<evidence type="ECO:0000313" key="2">
    <source>
        <dbReference type="EMBL" id="PVD34712.1"/>
    </source>
</evidence>
<evidence type="ECO:0000313" key="3">
    <source>
        <dbReference type="Proteomes" id="UP000245119"/>
    </source>
</evidence>
<proteinExistence type="predicted"/>
<comment type="caution">
    <text evidence="2">The sequence shown here is derived from an EMBL/GenBank/DDBJ whole genome shotgun (WGS) entry which is preliminary data.</text>
</comment>
<dbReference type="AlphaFoldDB" id="A0A2T7PMT4"/>
<reference evidence="2 3" key="1">
    <citation type="submission" date="2018-04" db="EMBL/GenBank/DDBJ databases">
        <title>The genome of golden apple snail Pomacea canaliculata provides insight into stress tolerance and invasive adaptation.</title>
        <authorList>
            <person name="Liu C."/>
            <person name="Liu B."/>
            <person name="Ren Y."/>
            <person name="Zhang Y."/>
            <person name="Wang H."/>
            <person name="Li S."/>
            <person name="Jiang F."/>
            <person name="Yin L."/>
            <person name="Zhang G."/>
            <person name="Qian W."/>
            <person name="Fan W."/>
        </authorList>
    </citation>
    <scope>NUCLEOTIDE SEQUENCE [LARGE SCALE GENOMIC DNA]</scope>
    <source>
        <strain evidence="2">SZHN2017</strain>
        <tissue evidence="2">Muscle</tissue>
    </source>
</reference>
<feature type="region of interest" description="Disordered" evidence="1">
    <location>
        <begin position="74"/>
        <end position="98"/>
    </location>
</feature>
<organism evidence="2 3">
    <name type="scientific">Pomacea canaliculata</name>
    <name type="common">Golden apple snail</name>
    <dbReference type="NCBI Taxonomy" id="400727"/>
    <lineage>
        <taxon>Eukaryota</taxon>
        <taxon>Metazoa</taxon>
        <taxon>Spiralia</taxon>
        <taxon>Lophotrochozoa</taxon>
        <taxon>Mollusca</taxon>
        <taxon>Gastropoda</taxon>
        <taxon>Caenogastropoda</taxon>
        <taxon>Architaenioglossa</taxon>
        <taxon>Ampullarioidea</taxon>
        <taxon>Ampullariidae</taxon>
        <taxon>Pomacea</taxon>
    </lineage>
</organism>
<sequence>MVAQALASFTCLSLTIVQKDGDADTVEEQVAPLDTDDANETVTRSPDIPPQRDVMLAAVRLTALMNQFARQVKGPATSDVSLHGDRRKAPWRPQTRPW</sequence>
<dbReference type="Proteomes" id="UP000245119">
    <property type="component" value="Linkage Group LG3"/>
</dbReference>
<dbReference type="EMBL" id="PZQS01000003">
    <property type="protein sequence ID" value="PVD34712.1"/>
    <property type="molecule type" value="Genomic_DNA"/>
</dbReference>
<accession>A0A2T7PMT4</accession>